<dbReference type="Proteomes" id="UP000316079">
    <property type="component" value="Unassembled WGS sequence"/>
</dbReference>
<dbReference type="InterPro" id="IPR027937">
    <property type="entry name" value="PRCD"/>
</dbReference>
<gene>
    <name evidence="3" type="ORF">DNTS_022119</name>
</gene>
<sequence length="157" mass="17810">MERVSGAAFGSIPPPFSITRENSQRTKTITFLQLSNLTFHKTWSKNNSQPSCRQTAYSFQWTVVSSIMCTTLMVLSTIALLLRRMFLNRVKPSIPAFSELRSCSPHVCVVCKRPAVFLLTPEPPFRFISLCFSRQPEMNGTTEQTHENDRTASDKES</sequence>
<keyword evidence="2" id="KW-0812">Transmembrane</keyword>
<feature type="compositionally biased region" description="Basic and acidic residues" evidence="1">
    <location>
        <begin position="144"/>
        <end position="157"/>
    </location>
</feature>
<evidence type="ECO:0000256" key="2">
    <source>
        <dbReference type="SAM" id="Phobius"/>
    </source>
</evidence>
<feature type="transmembrane region" description="Helical" evidence="2">
    <location>
        <begin position="59"/>
        <end position="82"/>
    </location>
</feature>
<evidence type="ECO:0000256" key="1">
    <source>
        <dbReference type="SAM" id="MobiDB-lite"/>
    </source>
</evidence>
<dbReference type="AlphaFoldDB" id="A0A553R0L1"/>
<reference evidence="3 4" key="1">
    <citation type="journal article" date="2019" name="Sci. Data">
        <title>Hybrid genome assembly and annotation of Danionella translucida.</title>
        <authorList>
            <person name="Kadobianskyi M."/>
            <person name="Schulze L."/>
            <person name="Schuelke M."/>
            <person name="Judkewitz B."/>
        </authorList>
    </citation>
    <scope>NUCLEOTIDE SEQUENCE [LARGE SCALE GENOMIC DNA]</scope>
    <source>
        <strain evidence="3 4">Bolton</strain>
    </source>
</reference>
<protein>
    <submittedName>
        <fullName evidence="3">Uncharacterized protein</fullName>
    </submittedName>
</protein>
<name>A0A553R0L1_9TELE</name>
<organism evidence="3 4">
    <name type="scientific">Danionella cerebrum</name>
    <dbReference type="NCBI Taxonomy" id="2873325"/>
    <lineage>
        <taxon>Eukaryota</taxon>
        <taxon>Metazoa</taxon>
        <taxon>Chordata</taxon>
        <taxon>Craniata</taxon>
        <taxon>Vertebrata</taxon>
        <taxon>Euteleostomi</taxon>
        <taxon>Actinopterygii</taxon>
        <taxon>Neopterygii</taxon>
        <taxon>Teleostei</taxon>
        <taxon>Ostariophysi</taxon>
        <taxon>Cypriniformes</taxon>
        <taxon>Danionidae</taxon>
        <taxon>Danioninae</taxon>
        <taxon>Danionella</taxon>
    </lineage>
</organism>
<dbReference type="GO" id="GO:0042622">
    <property type="term" value="C:photoreceptor outer segment membrane"/>
    <property type="evidence" value="ECO:0007669"/>
    <property type="project" value="InterPro"/>
</dbReference>
<keyword evidence="4" id="KW-1185">Reference proteome</keyword>
<evidence type="ECO:0000313" key="4">
    <source>
        <dbReference type="Proteomes" id="UP000316079"/>
    </source>
</evidence>
<accession>A0A553R0L1</accession>
<dbReference type="OrthoDB" id="8957883at2759"/>
<keyword evidence="2" id="KW-0472">Membrane</keyword>
<comment type="caution">
    <text evidence="3">The sequence shown here is derived from an EMBL/GenBank/DDBJ whole genome shotgun (WGS) entry which is preliminary data.</text>
</comment>
<keyword evidence="2" id="KW-1133">Transmembrane helix</keyword>
<feature type="region of interest" description="Disordered" evidence="1">
    <location>
        <begin position="138"/>
        <end position="157"/>
    </location>
</feature>
<dbReference type="EMBL" id="SRMA01025351">
    <property type="protein sequence ID" value="TRY95717.1"/>
    <property type="molecule type" value="Genomic_DNA"/>
</dbReference>
<evidence type="ECO:0000313" key="3">
    <source>
        <dbReference type="EMBL" id="TRY95717.1"/>
    </source>
</evidence>
<proteinExistence type="predicted"/>
<dbReference type="Pfam" id="PF15201">
    <property type="entry name" value="Rod_cone_degen"/>
    <property type="match status" value="1"/>
</dbReference>